<feature type="non-terminal residue" evidence="1">
    <location>
        <position position="1"/>
    </location>
</feature>
<reference evidence="2" key="1">
    <citation type="submission" date="2015-05" db="EMBL/GenBank/DDBJ databases">
        <authorList>
            <person name="Fogelqvist Johan"/>
        </authorList>
    </citation>
    <scope>NUCLEOTIDE SEQUENCE [LARGE SCALE GENOMIC DNA]</scope>
</reference>
<dbReference type="AlphaFoldDB" id="A0A0G4KGT0"/>
<evidence type="ECO:0000313" key="1">
    <source>
        <dbReference type="EMBL" id="CRJ92184.1"/>
    </source>
</evidence>
<dbReference type="PANTHER" id="PTHR15245">
    <property type="entry name" value="SYMPLEKIN-RELATED"/>
    <property type="match status" value="1"/>
</dbReference>
<organism evidence="1 2">
    <name type="scientific">Verticillium longisporum</name>
    <name type="common">Verticillium dahliae var. longisporum</name>
    <dbReference type="NCBI Taxonomy" id="100787"/>
    <lineage>
        <taxon>Eukaryota</taxon>
        <taxon>Fungi</taxon>
        <taxon>Dikarya</taxon>
        <taxon>Ascomycota</taxon>
        <taxon>Pezizomycotina</taxon>
        <taxon>Sordariomycetes</taxon>
        <taxon>Hypocreomycetidae</taxon>
        <taxon>Glomerellales</taxon>
        <taxon>Plectosphaerellaceae</taxon>
        <taxon>Verticillium</taxon>
    </lineage>
</organism>
<dbReference type="Proteomes" id="UP000045706">
    <property type="component" value="Unassembled WGS sequence"/>
</dbReference>
<feature type="non-terminal residue" evidence="1">
    <location>
        <position position="92"/>
    </location>
</feature>
<dbReference type="PANTHER" id="PTHR15245:SF20">
    <property type="entry name" value="SYMPLEKIN"/>
    <property type="match status" value="1"/>
</dbReference>
<proteinExistence type="predicted"/>
<dbReference type="InterPro" id="IPR021850">
    <property type="entry name" value="Symplekin/Pta1"/>
</dbReference>
<dbReference type="EMBL" id="CVQI01000204">
    <property type="protein sequence ID" value="CRJ92184.1"/>
    <property type="molecule type" value="Genomic_DNA"/>
</dbReference>
<evidence type="ECO:0000313" key="2">
    <source>
        <dbReference type="Proteomes" id="UP000045706"/>
    </source>
</evidence>
<sequence>KEEVKSAPTLNNSIRESLYSYVLEDFRRRIDVAITWLTEEWYNDRLRQKTEGDGAPRQYETWAVKLIDGFSQYLHAQDKVLTRFLGEVPDLS</sequence>
<gene>
    <name evidence="1" type="ORF">BN1723_020786</name>
</gene>
<dbReference type="GO" id="GO:0005847">
    <property type="term" value="C:mRNA cleavage and polyadenylation specificity factor complex"/>
    <property type="evidence" value="ECO:0007669"/>
    <property type="project" value="TreeGrafter"/>
</dbReference>
<accession>A0A0G4KGT0</accession>
<protein>
    <submittedName>
        <fullName evidence="1">Uncharacterized protein</fullName>
    </submittedName>
</protein>
<name>A0A0G4KGT0_VERLO</name>